<dbReference type="OrthoDB" id="9806565at2"/>
<accession>A0A2S7W922</accession>
<evidence type="ECO:0000259" key="1">
    <source>
        <dbReference type="Pfam" id="PF01494"/>
    </source>
</evidence>
<dbReference type="GO" id="GO:0071949">
    <property type="term" value="F:FAD binding"/>
    <property type="evidence" value="ECO:0007669"/>
    <property type="project" value="InterPro"/>
</dbReference>
<dbReference type="PANTHER" id="PTHR42685:SF22">
    <property type="entry name" value="CONDITIONED MEDIUM FACTOR RECEPTOR 1"/>
    <property type="match status" value="1"/>
</dbReference>
<organism evidence="2 3">
    <name type="scientific">Polaribacter gangjinensis</name>
    <dbReference type="NCBI Taxonomy" id="574710"/>
    <lineage>
        <taxon>Bacteria</taxon>
        <taxon>Pseudomonadati</taxon>
        <taxon>Bacteroidota</taxon>
        <taxon>Flavobacteriia</taxon>
        <taxon>Flavobacteriales</taxon>
        <taxon>Flavobacteriaceae</taxon>
    </lineage>
</organism>
<dbReference type="InterPro" id="IPR050407">
    <property type="entry name" value="Geranylgeranyl_reductase"/>
</dbReference>
<proteinExistence type="predicted"/>
<keyword evidence="3" id="KW-1185">Reference proteome</keyword>
<gene>
    <name evidence="2" type="ORF">BTO13_01985</name>
</gene>
<dbReference type="SUPFAM" id="SSF51905">
    <property type="entry name" value="FAD/NAD(P)-binding domain"/>
    <property type="match status" value="1"/>
</dbReference>
<sequence>MIKTAVCIIGAGPAGAATSLMLSKLKIHHYIIDKETFPRDKTCGDGLILYAYKVMKILGDNIFEEFLNHTKILHSKIIRLHINAKQDIVFTESNDRDMIISYAKRIDFDNFLVQKLSETYTQKEFGNAVKSIQETTEGILITLKDSKQILANIIVGADGAQSIVSKKVAKNKIDDEKMSTFVTAYFKGINDMPAGNESEIRIIYNKMPFFFYIFPLANGESNVSLGSNSHFIKENKINLVDEIEKIISTNQQIKHRFNNATRISKWRGWVIPYAFGNQKIVGNRFLLVGDAAGLANPFYKEGVGTGMMSGIIAAKNIQKCLKNNDFSESSLKNYELEVKREFGKLLKFSAFMLKLARYKYIFSFIVSLFKNRLSKKSFAIIKKRSY</sequence>
<dbReference type="Gene3D" id="3.50.50.60">
    <property type="entry name" value="FAD/NAD(P)-binding domain"/>
    <property type="match status" value="1"/>
</dbReference>
<dbReference type="InterPro" id="IPR036188">
    <property type="entry name" value="FAD/NAD-bd_sf"/>
</dbReference>
<comment type="caution">
    <text evidence="2">The sequence shown here is derived from an EMBL/GenBank/DDBJ whole genome shotgun (WGS) entry which is preliminary data.</text>
</comment>
<evidence type="ECO:0000313" key="2">
    <source>
        <dbReference type="EMBL" id="PQJ74117.1"/>
    </source>
</evidence>
<evidence type="ECO:0000313" key="3">
    <source>
        <dbReference type="Proteomes" id="UP000237608"/>
    </source>
</evidence>
<dbReference type="AlphaFoldDB" id="A0A2S7W922"/>
<dbReference type="PRINTS" id="PR00420">
    <property type="entry name" value="RNGMNOXGNASE"/>
</dbReference>
<dbReference type="PANTHER" id="PTHR42685">
    <property type="entry name" value="GERANYLGERANYL DIPHOSPHATE REDUCTASE"/>
    <property type="match status" value="1"/>
</dbReference>
<dbReference type="Pfam" id="PF01494">
    <property type="entry name" value="FAD_binding_3"/>
    <property type="match status" value="1"/>
</dbReference>
<reference evidence="2 3" key="1">
    <citation type="submission" date="2016-12" db="EMBL/GenBank/DDBJ databases">
        <title>Trade-off between light-utilization and light-protection in marine flavobacteria.</title>
        <authorList>
            <person name="Kumagai Y."/>
            <person name="Yoshizawa S."/>
            <person name="Kogure K."/>
            <person name="Iwasaki W."/>
        </authorList>
    </citation>
    <scope>NUCLEOTIDE SEQUENCE [LARGE SCALE GENOMIC DNA]</scope>
    <source>
        <strain evidence="2 3">KCTC 22729</strain>
    </source>
</reference>
<dbReference type="InterPro" id="IPR002938">
    <property type="entry name" value="FAD-bd"/>
</dbReference>
<protein>
    <recommendedName>
        <fullName evidence="1">FAD-binding domain-containing protein</fullName>
    </recommendedName>
</protein>
<dbReference type="Proteomes" id="UP000237608">
    <property type="component" value="Unassembled WGS sequence"/>
</dbReference>
<name>A0A2S7W922_9FLAO</name>
<dbReference type="RefSeq" id="WP_105045267.1">
    <property type="nucleotide sequence ID" value="NZ_CP150662.1"/>
</dbReference>
<feature type="domain" description="FAD-binding" evidence="1">
    <location>
        <begin position="3"/>
        <end position="340"/>
    </location>
</feature>
<dbReference type="EMBL" id="MSCL01000001">
    <property type="protein sequence ID" value="PQJ74117.1"/>
    <property type="molecule type" value="Genomic_DNA"/>
</dbReference>